<feature type="transmembrane region" description="Helical" evidence="1">
    <location>
        <begin position="434"/>
        <end position="456"/>
    </location>
</feature>
<dbReference type="OrthoDB" id="3692311at2759"/>
<gene>
    <name evidence="2" type="ORF">EJ04DRAFT_594034</name>
</gene>
<protein>
    <submittedName>
        <fullName evidence="2">Uncharacterized protein</fullName>
    </submittedName>
</protein>
<comment type="caution">
    <text evidence="2">The sequence shown here is derived from an EMBL/GenBank/DDBJ whole genome shotgun (WGS) entry which is preliminary data.</text>
</comment>
<keyword evidence="1" id="KW-1133">Transmembrane helix</keyword>
<accession>A0A9P4QI56</accession>
<evidence type="ECO:0000313" key="3">
    <source>
        <dbReference type="Proteomes" id="UP000799444"/>
    </source>
</evidence>
<reference evidence="2" key="1">
    <citation type="journal article" date="2020" name="Stud. Mycol.">
        <title>101 Dothideomycetes genomes: a test case for predicting lifestyles and emergence of pathogens.</title>
        <authorList>
            <person name="Haridas S."/>
            <person name="Albert R."/>
            <person name="Binder M."/>
            <person name="Bloem J."/>
            <person name="Labutti K."/>
            <person name="Salamov A."/>
            <person name="Andreopoulos B."/>
            <person name="Baker S."/>
            <person name="Barry K."/>
            <person name="Bills G."/>
            <person name="Bluhm B."/>
            <person name="Cannon C."/>
            <person name="Castanera R."/>
            <person name="Culley D."/>
            <person name="Daum C."/>
            <person name="Ezra D."/>
            <person name="Gonzalez J."/>
            <person name="Henrissat B."/>
            <person name="Kuo A."/>
            <person name="Liang C."/>
            <person name="Lipzen A."/>
            <person name="Lutzoni F."/>
            <person name="Magnuson J."/>
            <person name="Mondo S."/>
            <person name="Nolan M."/>
            <person name="Ohm R."/>
            <person name="Pangilinan J."/>
            <person name="Park H.-J."/>
            <person name="Ramirez L."/>
            <person name="Alfaro M."/>
            <person name="Sun H."/>
            <person name="Tritt A."/>
            <person name="Yoshinaga Y."/>
            <person name="Zwiers L.-H."/>
            <person name="Turgeon B."/>
            <person name="Goodwin S."/>
            <person name="Spatafora J."/>
            <person name="Crous P."/>
            <person name="Grigoriev I."/>
        </authorList>
    </citation>
    <scope>NUCLEOTIDE SEQUENCE</scope>
    <source>
        <strain evidence="2">CBS 125425</strain>
    </source>
</reference>
<keyword evidence="1" id="KW-0812">Transmembrane</keyword>
<keyword evidence="3" id="KW-1185">Reference proteome</keyword>
<dbReference type="AlphaFoldDB" id="A0A9P4QI56"/>
<evidence type="ECO:0000256" key="1">
    <source>
        <dbReference type="SAM" id="Phobius"/>
    </source>
</evidence>
<feature type="transmembrane region" description="Helical" evidence="1">
    <location>
        <begin position="31"/>
        <end position="50"/>
    </location>
</feature>
<proteinExistence type="predicted"/>
<dbReference type="EMBL" id="ML996315">
    <property type="protein sequence ID" value="KAF2727742.1"/>
    <property type="molecule type" value="Genomic_DNA"/>
</dbReference>
<organism evidence="2 3">
    <name type="scientific">Polyplosphaeria fusca</name>
    <dbReference type="NCBI Taxonomy" id="682080"/>
    <lineage>
        <taxon>Eukaryota</taxon>
        <taxon>Fungi</taxon>
        <taxon>Dikarya</taxon>
        <taxon>Ascomycota</taxon>
        <taxon>Pezizomycotina</taxon>
        <taxon>Dothideomycetes</taxon>
        <taxon>Pleosporomycetidae</taxon>
        <taxon>Pleosporales</taxon>
        <taxon>Tetraplosphaeriaceae</taxon>
        <taxon>Polyplosphaeria</taxon>
    </lineage>
</organism>
<name>A0A9P4QI56_9PLEO</name>
<sequence length="541" mass="59721">MIWRLETGERISILDTLASSTSLISTITSLFRLRIISGLGVILVAVWALSPVGGQASFRQFSVGTRTDSEPALYKYTTSSGYNLYYEIPNRMSPGVIDNSLFAASIVASSHTKASPVDLWSNVKIPRIEHFESKNNIVSDQDGWYNTGINQNQDSDPMLFTSLTGIPMAGFENSDFINNRWNIQASYFNISNCVPSNASFGRLPPNTSYVSHNDSGLIWWNSSTDNTTEGYHSPRSNISYINGSMPAFRFGYASQIGPIAPGECSIQTIYVEVEVFCADASSCLVSRMRRSKLDHPHANITKLDFQTVTYWNWYLFASGFVTSVGGQTDEANLLDNYILGSDDLVAINSVPGDQPNYLSVIRLGQLINTCWSTTSGPDIISRELARSNETFDSTFSYSIVREIGFGDSGFFNGSYWQTQGIRSRRIEVFQAHTAWVITLCIASTILIIASLIPLIVRQFLTKGPDIMMNISSLATRDNPYVQIPSSGTFLEASDRARLLRDCRVRFGDIDAGGGVGKLVIGEMREEGGEGIGRVREGRVYA</sequence>
<dbReference type="Proteomes" id="UP000799444">
    <property type="component" value="Unassembled WGS sequence"/>
</dbReference>
<keyword evidence="1" id="KW-0472">Membrane</keyword>
<evidence type="ECO:0000313" key="2">
    <source>
        <dbReference type="EMBL" id="KAF2727742.1"/>
    </source>
</evidence>